<evidence type="ECO:0000256" key="1">
    <source>
        <dbReference type="SAM" id="MobiDB-lite"/>
    </source>
</evidence>
<comment type="caution">
    <text evidence="2">The sequence shown here is derived from an EMBL/GenBank/DDBJ whole genome shotgun (WGS) entry which is preliminary data.</text>
</comment>
<dbReference type="OrthoDB" id="9058065at2"/>
<feature type="compositionally biased region" description="Basic and acidic residues" evidence="1">
    <location>
        <begin position="1"/>
        <end position="16"/>
    </location>
</feature>
<feature type="region of interest" description="Disordered" evidence="1">
    <location>
        <begin position="1"/>
        <end position="23"/>
    </location>
</feature>
<name>A0A4R1HM91_9GAMM</name>
<organism evidence="2 3">
    <name type="scientific">Thiogranum longum</name>
    <dbReference type="NCBI Taxonomy" id="1537524"/>
    <lineage>
        <taxon>Bacteria</taxon>
        <taxon>Pseudomonadati</taxon>
        <taxon>Pseudomonadota</taxon>
        <taxon>Gammaproteobacteria</taxon>
        <taxon>Chromatiales</taxon>
        <taxon>Ectothiorhodospiraceae</taxon>
        <taxon>Thiogranum</taxon>
    </lineage>
</organism>
<dbReference type="Proteomes" id="UP000295707">
    <property type="component" value="Unassembled WGS sequence"/>
</dbReference>
<gene>
    <name evidence="2" type="ORF">DFR30_1630</name>
</gene>
<reference evidence="2 3" key="1">
    <citation type="submission" date="2019-03" db="EMBL/GenBank/DDBJ databases">
        <title>Genomic Encyclopedia of Type Strains, Phase IV (KMG-IV): sequencing the most valuable type-strain genomes for metagenomic binning, comparative biology and taxonomic classification.</title>
        <authorList>
            <person name="Goeker M."/>
        </authorList>
    </citation>
    <scope>NUCLEOTIDE SEQUENCE [LARGE SCALE GENOMIC DNA]</scope>
    <source>
        <strain evidence="2 3">DSM 19610</strain>
    </source>
</reference>
<evidence type="ECO:0000313" key="3">
    <source>
        <dbReference type="Proteomes" id="UP000295707"/>
    </source>
</evidence>
<dbReference type="RefSeq" id="WP_132972161.1">
    <property type="nucleotide sequence ID" value="NZ_SMFX01000001.1"/>
</dbReference>
<sequence>MRAESSEKPGIREQHALRRRNNPLFDETRRNVANEDLASARLDDGLELDHFMEEFQLLVQRAIDLKPNTPSETVLEIKAALDKSYQQACALPGDQTQVKQAISQLVNAIMRAIRNGIDSDALAEQELEDEETARRAHFSLQELPLVSALTHPESPIGENELIPSLLSEPEQTLAPSLTIFDKGQMEVLCEDARAFLSQLDPDRALDEAWRRLELMEEIFHQSHQPQRGDH</sequence>
<dbReference type="AlphaFoldDB" id="A0A4R1HM91"/>
<dbReference type="EMBL" id="SMFX01000001">
    <property type="protein sequence ID" value="TCK18352.1"/>
    <property type="molecule type" value="Genomic_DNA"/>
</dbReference>
<proteinExistence type="predicted"/>
<evidence type="ECO:0000313" key="2">
    <source>
        <dbReference type="EMBL" id="TCK18352.1"/>
    </source>
</evidence>
<protein>
    <submittedName>
        <fullName evidence="2">Uncharacterized protein</fullName>
    </submittedName>
</protein>
<keyword evidence="3" id="KW-1185">Reference proteome</keyword>
<accession>A0A4R1HM91</accession>